<evidence type="ECO:0000313" key="1">
    <source>
        <dbReference type="EMBL" id="KGQ09269.1"/>
    </source>
</evidence>
<dbReference type="Proteomes" id="UP000030106">
    <property type="component" value="Unassembled WGS sequence"/>
</dbReference>
<dbReference type="AlphaFoldDB" id="A0A0A2W8G6"/>
<accession>A0A0A2W8G6</accession>
<dbReference type="EMBL" id="ANFO01000475">
    <property type="protein sequence ID" value="KGQ09269.1"/>
    <property type="molecule type" value="Genomic_DNA"/>
</dbReference>
<comment type="caution">
    <text evidence="1">The sequence shown here is derived from an EMBL/GenBank/DDBJ whole genome shotgun (WGS) entry which is preliminary data.</text>
</comment>
<sequence>MTHKFLQPFHQATMEQQMEWASIDQVLENMDILSKQFDDAKIRYADNGHMVNSIHMGWWVLVKYYEENDTNLIHVTSLLLHPEKRRRYIDRHWLEEWRDVAVAGARQLWVKYKDRPLTAGGASQPRKERPEMSPYERIRLSMSVLDIPDNQDEFEKFINTPLR</sequence>
<organism evidence="1 2">
    <name type="scientific">Beauveria bassiana D1-5</name>
    <dbReference type="NCBI Taxonomy" id="1245745"/>
    <lineage>
        <taxon>Eukaryota</taxon>
        <taxon>Fungi</taxon>
        <taxon>Dikarya</taxon>
        <taxon>Ascomycota</taxon>
        <taxon>Pezizomycotina</taxon>
        <taxon>Sordariomycetes</taxon>
        <taxon>Hypocreomycetidae</taxon>
        <taxon>Hypocreales</taxon>
        <taxon>Cordycipitaceae</taxon>
        <taxon>Beauveria</taxon>
    </lineage>
</organism>
<proteinExistence type="predicted"/>
<gene>
    <name evidence="1" type="ORF">BBAD15_g5394</name>
</gene>
<name>A0A0A2W8G6_BEABA</name>
<protein>
    <submittedName>
        <fullName evidence="1">Uncharacterized protein</fullName>
    </submittedName>
</protein>
<dbReference type="HOGENOM" id="CLU_009123_4_10_1"/>
<reference evidence="1 2" key="1">
    <citation type="submission" date="2012-10" db="EMBL/GenBank/DDBJ databases">
        <title>Genome sequencing and analysis of entomopathogenic fungi Beauveria bassiana D1-5.</title>
        <authorList>
            <person name="Li Q."/>
            <person name="Wang L."/>
            <person name="Zhang Z."/>
            <person name="Wang Q."/>
            <person name="Ren J."/>
            <person name="Wang M."/>
            <person name="Xu W."/>
            <person name="Wang J."/>
            <person name="Lu Y."/>
            <person name="Du Q."/>
            <person name="Sun Z."/>
        </authorList>
    </citation>
    <scope>NUCLEOTIDE SEQUENCE [LARGE SCALE GENOMIC DNA]</scope>
    <source>
        <strain evidence="1 2">D1-5</strain>
    </source>
</reference>
<dbReference type="STRING" id="1245745.A0A0A2W8G6"/>
<evidence type="ECO:0000313" key="2">
    <source>
        <dbReference type="Proteomes" id="UP000030106"/>
    </source>
</evidence>